<evidence type="ECO:0000313" key="3">
    <source>
        <dbReference type="Proteomes" id="UP000308730"/>
    </source>
</evidence>
<dbReference type="Proteomes" id="UP000308730">
    <property type="component" value="Unassembled WGS sequence"/>
</dbReference>
<organism evidence="2 3">
    <name type="scientific">Antrodiella citrinella</name>
    <dbReference type="NCBI Taxonomy" id="2447956"/>
    <lineage>
        <taxon>Eukaryota</taxon>
        <taxon>Fungi</taxon>
        <taxon>Dikarya</taxon>
        <taxon>Basidiomycota</taxon>
        <taxon>Agaricomycotina</taxon>
        <taxon>Agaricomycetes</taxon>
        <taxon>Polyporales</taxon>
        <taxon>Steccherinaceae</taxon>
        <taxon>Antrodiella</taxon>
    </lineage>
</organism>
<keyword evidence="3" id="KW-1185">Reference proteome</keyword>
<sequence length="572" mass="65005">MTIWSRSMLKEHGEMYNSAMEDYFFEAEYVAEPRRKKPWQVLKLKGEGEWKKGLKMDPPLGTVDAGCNHSNSHRREVVLIDSDEDDAYIGSAADITTTVSPDGIHFIPIPNYVRVAQAGLCAESIPTVRPHAFLCQATLQSPRNFGRSQRYYRRRSIEHQVSPGVKNDSDVAADDTTPAPPSSSATSSEYDPDIDLFSISGIPKLEEKLPAQYFPDTLIVYDPHGVSMACDDRRYNYLTSKDLEMQELSEDEGEVHDTTAKADKPTTFVYKRVYPAPTNNDKPSDGRTAHLYMSPEHRNGVGHHSHVYLSPLELSDPLTTFTSSSSRPGTVLVAAKLAIQQRNARDLLAAEAMTYDEFPAHLSDDYCGYNFLMPFVSRTPVPSCAVMPKFYGYYVPVYDESENMDENRNLRYPWQKRSPVLLMEHCGTSNEVQTLSREERIQCYVLVIRLHLAEIMHGSFHARNIVVQPGPLTNPPSPRSLATPSFRLFDFGRTLSWLQWPKAERENDAHAVRLAGESAEPEAKTRNRMTDKETQWRDVDVNPYWRYFEMKMAKEWRVARTLELGFDAADPV</sequence>
<feature type="region of interest" description="Disordered" evidence="1">
    <location>
        <begin position="156"/>
        <end position="191"/>
    </location>
</feature>
<name>A0A4S4MSH9_9APHY</name>
<feature type="compositionally biased region" description="Low complexity" evidence="1">
    <location>
        <begin position="174"/>
        <end position="189"/>
    </location>
</feature>
<evidence type="ECO:0000256" key="1">
    <source>
        <dbReference type="SAM" id="MobiDB-lite"/>
    </source>
</evidence>
<comment type="caution">
    <text evidence="2">The sequence shown here is derived from an EMBL/GenBank/DDBJ whole genome shotgun (WGS) entry which is preliminary data.</text>
</comment>
<evidence type="ECO:0000313" key="2">
    <source>
        <dbReference type="EMBL" id="THH28101.1"/>
    </source>
</evidence>
<protein>
    <recommendedName>
        <fullName evidence="4">Protein kinase domain-containing protein</fullName>
    </recommendedName>
</protein>
<gene>
    <name evidence="2" type="ORF">EUX98_g6081</name>
</gene>
<dbReference type="OrthoDB" id="5327923at2759"/>
<accession>A0A4S4MSH9</accession>
<proteinExistence type="predicted"/>
<dbReference type="AlphaFoldDB" id="A0A4S4MSH9"/>
<reference evidence="2 3" key="1">
    <citation type="submission" date="2019-02" db="EMBL/GenBank/DDBJ databases">
        <title>Genome sequencing of the rare red list fungi Antrodiella citrinella (Flaviporus citrinellus).</title>
        <authorList>
            <person name="Buettner E."/>
            <person name="Kellner H."/>
        </authorList>
    </citation>
    <scope>NUCLEOTIDE SEQUENCE [LARGE SCALE GENOMIC DNA]</scope>
    <source>
        <strain evidence="2 3">DSM 108506</strain>
    </source>
</reference>
<evidence type="ECO:0008006" key="4">
    <source>
        <dbReference type="Google" id="ProtNLM"/>
    </source>
</evidence>
<dbReference type="EMBL" id="SGPM01000202">
    <property type="protein sequence ID" value="THH28101.1"/>
    <property type="molecule type" value="Genomic_DNA"/>
</dbReference>